<evidence type="ECO:0000313" key="3">
    <source>
        <dbReference type="Proteomes" id="UP001497516"/>
    </source>
</evidence>
<name>A0AAV2CHZ7_9ROSI</name>
<dbReference type="AlphaFoldDB" id="A0AAV2CHZ7"/>
<reference evidence="2 3" key="1">
    <citation type="submission" date="2024-04" db="EMBL/GenBank/DDBJ databases">
        <authorList>
            <person name="Fracassetti M."/>
        </authorList>
    </citation>
    <scope>NUCLEOTIDE SEQUENCE [LARGE SCALE GENOMIC DNA]</scope>
</reference>
<organism evidence="2 3">
    <name type="scientific">Linum trigynum</name>
    <dbReference type="NCBI Taxonomy" id="586398"/>
    <lineage>
        <taxon>Eukaryota</taxon>
        <taxon>Viridiplantae</taxon>
        <taxon>Streptophyta</taxon>
        <taxon>Embryophyta</taxon>
        <taxon>Tracheophyta</taxon>
        <taxon>Spermatophyta</taxon>
        <taxon>Magnoliopsida</taxon>
        <taxon>eudicotyledons</taxon>
        <taxon>Gunneridae</taxon>
        <taxon>Pentapetalae</taxon>
        <taxon>rosids</taxon>
        <taxon>fabids</taxon>
        <taxon>Malpighiales</taxon>
        <taxon>Linaceae</taxon>
        <taxon>Linum</taxon>
    </lineage>
</organism>
<sequence length="148" mass="16234">MVLVVNVSQIEEMGTTISPPHRLRYSTNQRSTLSCRSDITGVADSSFLPMVLLQDLSQRREGVSVPPPLPPMWNLPKPTTPSHYLVTVPTSTADTDDALSPPAASTFQISRIQSPELCPFNGDSQKSEEQSARSLPHQIPVDKLGQQR</sequence>
<proteinExistence type="predicted"/>
<protein>
    <submittedName>
        <fullName evidence="2">Uncharacterized protein</fullName>
    </submittedName>
</protein>
<feature type="region of interest" description="Disordered" evidence="1">
    <location>
        <begin position="115"/>
        <end position="148"/>
    </location>
</feature>
<evidence type="ECO:0000256" key="1">
    <source>
        <dbReference type="SAM" id="MobiDB-lite"/>
    </source>
</evidence>
<keyword evidence="3" id="KW-1185">Reference proteome</keyword>
<dbReference type="Proteomes" id="UP001497516">
    <property type="component" value="Chromosome 1"/>
</dbReference>
<accession>A0AAV2CHZ7</accession>
<gene>
    <name evidence="2" type="ORF">LTRI10_LOCUS3763</name>
</gene>
<dbReference type="EMBL" id="OZ034813">
    <property type="protein sequence ID" value="CAL1356040.1"/>
    <property type="molecule type" value="Genomic_DNA"/>
</dbReference>
<evidence type="ECO:0000313" key="2">
    <source>
        <dbReference type="EMBL" id="CAL1356040.1"/>
    </source>
</evidence>